<reference evidence="1 2" key="1">
    <citation type="submission" date="2022-04" db="EMBL/GenBank/DDBJ databases">
        <title>Hymenobacter sp. isolated from the air.</title>
        <authorList>
            <person name="Won M."/>
            <person name="Lee C.-M."/>
            <person name="Woen H.-Y."/>
            <person name="Kwon S.-W."/>
        </authorList>
    </citation>
    <scope>NUCLEOTIDE SEQUENCE [LARGE SCALE GENOMIC DNA]</scope>
    <source>
        <strain evidence="2">5413 J-13</strain>
    </source>
</reference>
<accession>A0A8T9SYB3</accession>
<keyword evidence="2" id="KW-1185">Reference proteome</keyword>
<evidence type="ECO:0000313" key="2">
    <source>
        <dbReference type="Proteomes" id="UP000829925"/>
    </source>
</evidence>
<dbReference type="KEGG" id="haei:MUN82_19910"/>
<dbReference type="Proteomes" id="UP000829925">
    <property type="component" value="Chromosome"/>
</dbReference>
<gene>
    <name evidence="1" type="ORF">MUN82_19910</name>
</gene>
<name>A0A8T9SYB3_9BACT</name>
<dbReference type="EMBL" id="CP095053">
    <property type="protein sequence ID" value="UOR05190.1"/>
    <property type="molecule type" value="Genomic_DNA"/>
</dbReference>
<dbReference type="RefSeq" id="WP_245093258.1">
    <property type="nucleotide sequence ID" value="NZ_CP095053.1"/>
</dbReference>
<protein>
    <submittedName>
        <fullName evidence="1">Uncharacterized protein</fullName>
    </submittedName>
</protein>
<evidence type="ECO:0000313" key="1">
    <source>
        <dbReference type="EMBL" id="UOR05190.1"/>
    </source>
</evidence>
<sequence>MRPKIKKKITHEDLELSENIDFKKKLYDCLDDIWTNHKIYILRRGELEKYLTEEGKKVPGSKETKLLNIKEQIEQGRKIEEYFLIDEFRDFFNVALRSFIPTVTPLTTTVEILATEATSDANL</sequence>
<proteinExistence type="predicted"/>
<organism evidence="1 2">
    <name type="scientific">Hymenobacter aerilatus</name>
    <dbReference type="NCBI Taxonomy" id="2932251"/>
    <lineage>
        <taxon>Bacteria</taxon>
        <taxon>Pseudomonadati</taxon>
        <taxon>Bacteroidota</taxon>
        <taxon>Cytophagia</taxon>
        <taxon>Cytophagales</taxon>
        <taxon>Hymenobacteraceae</taxon>
        <taxon>Hymenobacter</taxon>
    </lineage>
</organism>
<dbReference type="AlphaFoldDB" id="A0A8T9SYB3"/>